<dbReference type="RefSeq" id="WP_350932456.1">
    <property type="nucleotide sequence ID" value="NZ_CP157762.1"/>
</dbReference>
<dbReference type="PANTHER" id="PTHR14969">
    <property type="entry name" value="SPHINGOSINE-1-PHOSPHATE PHOSPHOHYDROLASE"/>
    <property type="match status" value="1"/>
</dbReference>
<dbReference type="AlphaFoldDB" id="A0AAU7M5T5"/>
<evidence type="ECO:0000313" key="5">
    <source>
        <dbReference type="EMBL" id="XCH73541.1"/>
    </source>
</evidence>
<dbReference type="InterPro" id="IPR000326">
    <property type="entry name" value="PAP2/HPO"/>
</dbReference>
<dbReference type="Pfam" id="PF01569">
    <property type="entry name" value="PAP2"/>
    <property type="match status" value="1"/>
</dbReference>
<feature type="transmembrane region" description="Helical" evidence="2">
    <location>
        <begin position="91"/>
        <end position="110"/>
    </location>
</feature>
<evidence type="ECO:0000259" key="3">
    <source>
        <dbReference type="SMART" id="SM00014"/>
    </source>
</evidence>
<feature type="transmembrane region" description="Helical" evidence="2">
    <location>
        <begin position="28"/>
        <end position="57"/>
    </location>
</feature>
<dbReference type="SUPFAM" id="SSF48317">
    <property type="entry name" value="Acid phosphatase/Vanadium-dependent haloperoxidase"/>
    <property type="match status" value="1"/>
</dbReference>
<gene>
    <name evidence="5" type="ORF">ABUL08_25195</name>
    <name evidence="4" type="ORF">VK199_25115</name>
</gene>
<protein>
    <submittedName>
        <fullName evidence="4">Phosphatase PAP2 family protein</fullName>
    </submittedName>
</protein>
<dbReference type="CDD" id="cd03392">
    <property type="entry name" value="PAP2_like_2"/>
    <property type="match status" value="1"/>
</dbReference>
<dbReference type="EMBL" id="CP159342">
    <property type="protein sequence ID" value="XCH73541.1"/>
    <property type="molecule type" value="Genomic_DNA"/>
</dbReference>
<reference evidence="5" key="2">
    <citation type="submission" date="2024-06" db="EMBL/GenBank/DDBJ databases">
        <title>Micromonospora mangrovi CCTCC AA 2012012 genome sequences.</title>
        <authorList>
            <person name="Gao J."/>
        </authorList>
    </citation>
    <scope>NUCLEOTIDE SEQUENCE</scope>
    <source>
        <strain evidence="5">CCTCC AA 2012012</strain>
    </source>
</reference>
<dbReference type="SMART" id="SM00014">
    <property type="entry name" value="acidPPc"/>
    <property type="match status" value="1"/>
</dbReference>
<keyword evidence="2" id="KW-0472">Membrane</keyword>
<keyword evidence="2" id="KW-0812">Transmembrane</keyword>
<keyword evidence="2" id="KW-1133">Transmembrane helix</keyword>
<feature type="transmembrane region" description="Helical" evidence="2">
    <location>
        <begin position="189"/>
        <end position="212"/>
    </location>
</feature>
<name>A0AAU7M5T5_9ACTN</name>
<evidence type="ECO:0000256" key="2">
    <source>
        <dbReference type="SAM" id="Phobius"/>
    </source>
</evidence>
<reference evidence="4" key="1">
    <citation type="submission" date="2024-01" db="EMBL/GenBank/DDBJ databases">
        <title>The genome sequence of Micromonospora mangrovi CCTCC AA 2012012.</title>
        <authorList>
            <person name="Gao J."/>
        </authorList>
    </citation>
    <scope>NUCLEOTIDE SEQUENCE</scope>
    <source>
        <strain evidence="4">CCTCC AA 2012012</strain>
    </source>
</reference>
<organism evidence="4">
    <name type="scientific">Micromonospora sp. CCTCC AA 2012012</name>
    <dbReference type="NCBI Taxonomy" id="3111921"/>
    <lineage>
        <taxon>Bacteria</taxon>
        <taxon>Bacillati</taxon>
        <taxon>Actinomycetota</taxon>
        <taxon>Actinomycetes</taxon>
        <taxon>Micromonosporales</taxon>
        <taxon>Micromonosporaceae</taxon>
        <taxon>Micromonospora</taxon>
    </lineage>
</organism>
<feature type="region of interest" description="Disordered" evidence="1">
    <location>
        <begin position="243"/>
        <end position="270"/>
    </location>
</feature>
<feature type="domain" description="Phosphatidic acid phosphatase type 2/haloperoxidase" evidence="3">
    <location>
        <begin position="117"/>
        <end position="231"/>
    </location>
</feature>
<feature type="transmembrane region" description="Helical" evidence="2">
    <location>
        <begin position="218"/>
        <end position="237"/>
    </location>
</feature>
<dbReference type="PANTHER" id="PTHR14969:SF13">
    <property type="entry name" value="AT30094P"/>
    <property type="match status" value="1"/>
</dbReference>
<proteinExistence type="predicted"/>
<feature type="transmembrane region" description="Helical" evidence="2">
    <location>
        <begin position="117"/>
        <end position="138"/>
    </location>
</feature>
<sequence length="270" mass="29074">MSTSGRRGSASVVEGSWRSRRLDREHSLGLRLTVASVAAFLVLVPFALLALLVLGAWPPLFRLDASVTDALHGYALDHPAWVRLMSGWTDVFGPGPMRTAVGVVVAWLLFRRAWRLALWAVTTMVVGGLLGALLKLLVGRHRPDLLDPVARAAGFSFPSGHALTATLAAGVLLLVLLPYARHRRPLRWALWTAALVIAVVTGLSRIALGVHWTSDVLGGWLLGVAVVAATSAAFATWRSRTGRRPTRPVREGVEPELAEPGPDEARRGHA</sequence>
<feature type="transmembrane region" description="Helical" evidence="2">
    <location>
        <begin position="158"/>
        <end position="177"/>
    </location>
</feature>
<dbReference type="InterPro" id="IPR036938">
    <property type="entry name" value="PAP2/HPO_sf"/>
</dbReference>
<dbReference type="EMBL" id="CP157762">
    <property type="protein sequence ID" value="XBP92844.1"/>
    <property type="molecule type" value="Genomic_DNA"/>
</dbReference>
<evidence type="ECO:0000256" key="1">
    <source>
        <dbReference type="SAM" id="MobiDB-lite"/>
    </source>
</evidence>
<dbReference type="Gene3D" id="1.20.144.10">
    <property type="entry name" value="Phosphatidic acid phosphatase type 2/haloperoxidase"/>
    <property type="match status" value="1"/>
</dbReference>
<accession>A0AAU7M5T5</accession>
<evidence type="ECO:0000313" key="4">
    <source>
        <dbReference type="EMBL" id="XBP92844.1"/>
    </source>
</evidence>